<gene>
    <name evidence="13" type="ORF">cubi_00473</name>
</gene>
<dbReference type="EMBL" id="LRBP01000022">
    <property type="protein sequence ID" value="OII72478.1"/>
    <property type="molecule type" value="Genomic_DNA"/>
</dbReference>
<keyword evidence="5" id="KW-0378">Hydrolase</keyword>
<dbReference type="InterPro" id="IPR054734">
    <property type="entry name" value="PqqF-like_C_4"/>
</dbReference>
<dbReference type="RefSeq" id="XP_028873976.1">
    <property type="nucleotide sequence ID" value="XM_029017487.1"/>
</dbReference>
<dbReference type="InterPro" id="IPR007863">
    <property type="entry name" value="Peptidase_M16_C"/>
</dbReference>
<dbReference type="OrthoDB" id="952271at2759"/>
<keyword evidence="4" id="KW-0479">Metal-binding</keyword>
<evidence type="ECO:0000259" key="12">
    <source>
        <dbReference type="Pfam" id="PF22456"/>
    </source>
</evidence>
<dbReference type="InterPro" id="IPR011765">
    <property type="entry name" value="Pept_M16_N"/>
</dbReference>
<protein>
    <submittedName>
        <fullName evidence="13">Insulinase-like peptidase</fullName>
    </submittedName>
</protein>
<dbReference type="GO" id="GO:0005739">
    <property type="term" value="C:mitochondrion"/>
    <property type="evidence" value="ECO:0007669"/>
    <property type="project" value="TreeGrafter"/>
</dbReference>
<evidence type="ECO:0000313" key="13">
    <source>
        <dbReference type="EMBL" id="OII72478.1"/>
    </source>
</evidence>
<evidence type="ECO:0000259" key="11">
    <source>
        <dbReference type="Pfam" id="PF16187"/>
    </source>
</evidence>
<sequence>MVEINKSLKEVQNDITKPFYDDNKYRALVLTNNLRVLLVQDENTDISGASLSVFVGCQQDPEDLNGLAHFLEHMLFLGSARHPNPGDFDDFMKLNGGSSNAFTDHLSTSYYFEIKNESFEHALDLFSAFFTCPLFDTKYVDREVNAVNSEHNKNLLSDLWIRYHVISSIARNGHPLKKFGTGSIETLKFEPEKKGIDVIAELKNFHSRYYSSNNMFLTLVSNCNLDELENYAIKYFSEIIDKNVARIDYFNEFQKERPYISIMESPEDGALESMVYLVPNKDERKISFNFQIPDLRKFRKGLPEMYFSNILGHEGPGSLTSALRKNGWCLALSSGLNEMYSANLFEITINLTEKGAREVSSVIEYTLNFVNLVVKNEIDMEVVSDLEKLSQLVFDYRNRPSLDETINNNVYALANLPPLKEILTFGNRIEKMDVEAAKYLKQYFDPKNMFILLSIPENKALIEDERLKDKLIYDRHYNMNYLKLEFGPEIKEIISNISLSNASKFGLKMPTKNNYIPENFDLMNTYGGNMQLLPTILETPGNPFTDRIVAYYKPDTNFRTPHGFSQFFFFSSSKVSCELLVLDTLTSLTLSKIVTEEAYNATIANLDYKISGGYTLQNSMNCLSITISGFNDKMHTLLKFLIKSLVNLKNDAKKQQYKSFFEDALEESRLSVRNSLFNPDILAHLTSYYFREFYSAYTPSKEEILSVLNTATYEKLCDHISSFFSNCLIRSITVGNFNKDQARELVETVTVEELLSSCYSDVTKTEKAIIRSCIDLKKAIELDPEIESNKIILSKSVLNPMDKNGSVIYSIDMGEYNLKNYVLLELLSKYLDSNSYLELRTNQQLGYIVHACSYNLKPAIGIYVCVQSSDFSNPHVINRIHTLIDELLTVKLSEKLDEDQYKILVDSEIKIYSNKPKNIKEEVVQYLATITNGEIDFDWKNKAIQILENLTYQEFFSFTKNLISRPRIIIQSVSALDNKKNCEDITNDFVPSGFTVIKDFKHFSDTKALFNITA</sequence>
<comment type="caution">
    <text evidence="13">The sequence shown here is derived from an EMBL/GenBank/DDBJ whole genome shotgun (WGS) entry which is preliminary data.</text>
</comment>
<dbReference type="GO" id="GO:0043171">
    <property type="term" value="P:peptide catabolic process"/>
    <property type="evidence" value="ECO:0007669"/>
    <property type="project" value="TreeGrafter"/>
</dbReference>
<dbReference type="PROSITE" id="PS00143">
    <property type="entry name" value="INSULINASE"/>
    <property type="match status" value="1"/>
</dbReference>
<dbReference type="SUPFAM" id="SSF63411">
    <property type="entry name" value="LuxS/MPP-like metallohydrolase"/>
    <property type="match status" value="4"/>
</dbReference>
<organism evidence="13 14">
    <name type="scientific">Cryptosporidium ubiquitum</name>
    <dbReference type="NCBI Taxonomy" id="857276"/>
    <lineage>
        <taxon>Eukaryota</taxon>
        <taxon>Sar</taxon>
        <taxon>Alveolata</taxon>
        <taxon>Apicomplexa</taxon>
        <taxon>Conoidasida</taxon>
        <taxon>Coccidia</taxon>
        <taxon>Eucoccidiorida</taxon>
        <taxon>Eimeriorina</taxon>
        <taxon>Cryptosporidiidae</taxon>
        <taxon>Cryptosporidium</taxon>
    </lineage>
</organism>
<evidence type="ECO:0000256" key="7">
    <source>
        <dbReference type="ARBA" id="ARBA00023049"/>
    </source>
</evidence>
<dbReference type="VEuPathDB" id="CryptoDB:cubi_00473"/>
<dbReference type="GeneID" id="39977266"/>
<dbReference type="InterPro" id="IPR011249">
    <property type="entry name" value="Metalloenz_LuxS/M16"/>
</dbReference>
<dbReference type="PANTHER" id="PTHR43690:SF18">
    <property type="entry name" value="INSULIN-DEGRADING ENZYME-RELATED"/>
    <property type="match status" value="1"/>
</dbReference>
<evidence type="ECO:0000256" key="2">
    <source>
        <dbReference type="ARBA" id="ARBA00007261"/>
    </source>
</evidence>
<evidence type="ECO:0000256" key="3">
    <source>
        <dbReference type="ARBA" id="ARBA00022670"/>
    </source>
</evidence>
<dbReference type="Pfam" id="PF05193">
    <property type="entry name" value="Peptidase_M16_C"/>
    <property type="match status" value="1"/>
</dbReference>
<evidence type="ECO:0000259" key="9">
    <source>
        <dbReference type="Pfam" id="PF00675"/>
    </source>
</evidence>
<evidence type="ECO:0000256" key="5">
    <source>
        <dbReference type="ARBA" id="ARBA00022801"/>
    </source>
</evidence>
<comment type="cofactor">
    <cofactor evidence="1">
        <name>Zn(2+)</name>
        <dbReference type="ChEBI" id="CHEBI:29105"/>
    </cofactor>
</comment>
<feature type="domain" description="Peptidase M16 middle/third" evidence="11">
    <location>
        <begin position="394"/>
        <end position="667"/>
    </location>
</feature>
<dbReference type="Pfam" id="PF16187">
    <property type="entry name" value="Peptidase_M16_M"/>
    <property type="match status" value="1"/>
</dbReference>
<dbReference type="InterPro" id="IPR001431">
    <property type="entry name" value="Pept_M16_Zn_BS"/>
</dbReference>
<dbReference type="Gene3D" id="3.30.830.10">
    <property type="entry name" value="Metalloenzyme, LuxS/M16 peptidase-like"/>
    <property type="match status" value="4"/>
</dbReference>
<proteinExistence type="inferred from homology"/>
<dbReference type="InterPro" id="IPR032632">
    <property type="entry name" value="Peptidase_M16_M"/>
</dbReference>
<dbReference type="Proteomes" id="UP000186176">
    <property type="component" value="Unassembled WGS sequence"/>
</dbReference>
<dbReference type="PANTHER" id="PTHR43690">
    <property type="entry name" value="NARDILYSIN"/>
    <property type="match status" value="1"/>
</dbReference>
<dbReference type="GO" id="GO:0046872">
    <property type="term" value="F:metal ion binding"/>
    <property type="evidence" value="ECO:0007669"/>
    <property type="project" value="UniProtKB-KW"/>
</dbReference>
<evidence type="ECO:0000259" key="10">
    <source>
        <dbReference type="Pfam" id="PF05193"/>
    </source>
</evidence>
<keyword evidence="14" id="KW-1185">Reference proteome</keyword>
<feature type="domain" description="Coenzyme PQQ synthesis protein F-like C-terminal lobe" evidence="12">
    <location>
        <begin position="826"/>
        <end position="926"/>
    </location>
</feature>
<dbReference type="FunFam" id="3.30.830.10:FF:000012">
    <property type="entry name" value="Protease 3"/>
    <property type="match status" value="1"/>
</dbReference>
<accession>A0A1J4ME26</accession>
<dbReference type="GO" id="GO:0004222">
    <property type="term" value="F:metalloendopeptidase activity"/>
    <property type="evidence" value="ECO:0007669"/>
    <property type="project" value="InterPro"/>
</dbReference>
<dbReference type="GO" id="GO:0051603">
    <property type="term" value="P:proteolysis involved in protein catabolic process"/>
    <property type="evidence" value="ECO:0007669"/>
    <property type="project" value="TreeGrafter"/>
</dbReference>
<dbReference type="AlphaFoldDB" id="A0A1J4ME26"/>
<evidence type="ECO:0000256" key="4">
    <source>
        <dbReference type="ARBA" id="ARBA00022723"/>
    </source>
</evidence>
<name>A0A1J4ME26_9CRYT</name>
<dbReference type="Pfam" id="PF00675">
    <property type="entry name" value="Peptidase_M16"/>
    <property type="match status" value="1"/>
</dbReference>
<keyword evidence="6" id="KW-0862">Zinc</keyword>
<dbReference type="InterPro" id="IPR050626">
    <property type="entry name" value="Peptidase_M16"/>
</dbReference>
<feature type="domain" description="Peptidase M16 N-terminal" evidence="9">
    <location>
        <begin position="35"/>
        <end position="170"/>
    </location>
</feature>
<evidence type="ECO:0000256" key="1">
    <source>
        <dbReference type="ARBA" id="ARBA00001947"/>
    </source>
</evidence>
<dbReference type="GO" id="GO:0005829">
    <property type="term" value="C:cytosol"/>
    <property type="evidence" value="ECO:0007669"/>
    <property type="project" value="TreeGrafter"/>
</dbReference>
<evidence type="ECO:0000256" key="6">
    <source>
        <dbReference type="ARBA" id="ARBA00022833"/>
    </source>
</evidence>
<feature type="domain" description="Peptidase M16 C-terminal" evidence="10">
    <location>
        <begin position="200"/>
        <end position="383"/>
    </location>
</feature>
<keyword evidence="7" id="KW-0482">Metalloprotease</keyword>
<dbReference type="Pfam" id="PF22456">
    <property type="entry name" value="PqqF-like_C_4"/>
    <property type="match status" value="1"/>
</dbReference>
<evidence type="ECO:0000256" key="8">
    <source>
        <dbReference type="RuleBase" id="RU004447"/>
    </source>
</evidence>
<reference evidence="13 14" key="1">
    <citation type="submission" date="2016-10" db="EMBL/GenBank/DDBJ databases">
        <title>Reductive evolution of mitochondrial metabolism and differential evolution of invasion-related proteins in Cryptosporidium.</title>
        <authorList>
            <person name="Liu S."/>
            <person name="Roellig D.M."/>
            <person name="Guo Y."/>
            <person name="Li N."/>
            <person name="Frace M.A."/>
            <person name="Tang K."/>
            <person name="Zhang L."/>
            <person name="Feng Y."/>
            <person name="Xiao L."/>
        </authorList>
    </citation>
    <scope>NUCLEOTIDE SEQUENCE [LARGE SCALE GENOMIC DNA]</scope>
    <source>
        <strain evidence="13">39726</strain>
    </source>
</reference>
<evidence type="ECO:0000313" key="14">
    <source>
        <dbReference type="Proteomes" id="UP000186176"/>
    </source>
</evidence>
<comment type="similarity">
    <text evidence="2 8">Belongs to the peptidase M16 family.</text>
</comment>
<keyword evidence="3" id="KW-0645">Protease</keyword>